<dbReference type="Proteomes" id="UP000320707">
    <property type="component" value="Unassembled WGS sequence"/>
</dbReference>
<organism evidence="1 2">
    <name type="scientific">Fusarium oxysporum f. sp. cubense</name>
    <dbReference type="NCBI Taxonomy" id="61366"/>
    <lineage>
        <taxon>Eukaryota</taxon>
        <taxon>Fungi</taxon>
        <taxon>Dikarya</taxon>
        <taxon>Ascomycota</taxon>
        <taxon>Pezizomycotina</taxon>
        <taxon>Sordariomycetes</taxon>
        <taxon>Hypocreomycetidae</taxon>
        <taxon>Hypocreales</taxon>
        <taxon>Nectriaceae</taxon>
        <taxon>Fusarium</taxon>
        <taxon>Fusarium oxysporum species complex</taxon>
    </lineage>
</organism>
<accession>A0A559KU55</accession>
<dbReference type="AlphaFoldDB" id="A0A559KU55"/>
<reference evidence="1 2" key="1">
    <citation type="journal article" date="2019" name="Microbiol. Resour. Announc.">
        <title>High-quality draft genome sequence of Fusarium oxysporum f. sp. cubense strain 160527, a causal agent of Panama disease.</title>
        <authorList>
            <person name="Asai S."/>
            <person name="Ayukawa Y."/>
            <person name="Gan P."/>
            <person name="Masuda S."/>
            <person name="Komatsu K."/>
            <person name="Shirasu K."/>
            <person name="Arie T."/>
        </authorList>
    </citation>
    <scope>NUCLEOTIDE SEQUENCE [LARGE SCALE GENOMIC DNA]</scope>
    <source>
        <strain evidence="1 2">160527</strain>
    </source>
</reference>
<evidence type="ECO:0000313" key="1">
    <source>
        <dbReference type="EMBL" id="TVY63513.1"/>
    </source>
</evidence>
<sequence>MAQFAAAYTPPYHTLCQVTLQIVERLDEQIPSRRTTITVDVLDTFLGTTSPVKLVQFMTDSGSIQAAVLKLYDRRYGGHIRQFNGTATVPSRASEDAYQLFVRQGRVRVFSRVLGQTYKSAPVRPRAIDFYINQQDLSVMPDGMARFEAAAWYEYDQRLKTELRAYKQLEPMQGNEIPRLYAHVRIPLSVVDPGAEGVDTESEEFLCVNGLLLQYIPGPQLKYFPEPGIAQILDKPLHDALRALAQRAVDAMYEINKFGILLKKNSNNVIVENSNNVSVDSPRKPCIIDFAEAVFKEDLVEIWIKQRETSDLVATEDLPWHMDIEYWEEAKRDSNPEALAQDFNMYLLRVGVFGVQCKIPDYQEIIAQLRLRLQNGELQSIQTQGD</sequence>
<evidence type="ECO:0008006" key="3">
    <source>
        <dbReference type="Google" id="ProtNLM"/>
    </source>
</evidence>
<protein>
    <recommendedName>
        <fullName evidence="3">Protein kinase domain-containing protein</fullName>
    </recommendedName>
</protein>
<gene>
    <name evidence="1" type="ORF">Focb16_v014497</name>
</gene>
<comment type="caution">
    <text evidence="1">The sequence shown here is derived from an EMBL/GenBank/DDBJ whole genome shotgun (WGS) entry which is preliminary data.</text>
</comment>
<name>A0A559KU55_FUSOC</name>
<proteinExistence type="predicted"/>
<evidence type="ECO:0000313" key="2">
    <source>
        <dbReference type="Proteomes" id="UP000320707"/>
    </source>
</evidence>
<dbReference type="EMBL" id="SRMI01000009">
    <property type="protein sequence ID" value="TVY63513.1"/>
    <property type="molecule type" value="Genomic_DNA"/>
</dbReference>